<proteinExistence type="predicted"/>
<reference evidence="2" key="1">
    <citation type="submission" date="2020-10" db="EMBL/GenBank/DDBJ databases">
        <authorList>
            <person name="Gilroy R."/>
        </authorList>
    </citation>
    <scope>NUCLEOTIDE SEQUENCE</scope>
    <source>
        <strain evidence="2">ChiGjej2B2-12916</strain>
    </source>
</reference>
<keyword evidence="1" id="KW-0812">Transmembrane</keyword>
<feature type="transmembrane region" description="Helical" evidence="1">
    <location>
        <begin position="147"/>
        <end position="164"/>
    </location>
</feature>
<feature type="transmembrane region" description="Helical" evidence="1">
    <location>
        <begin position="56"/>
        <end position="75"/>
    </location>
</feature>
<dbReference type="Proteomes" id="UP000886879">
    <property type="component" value="Unassembled WGS sequence"/>
</dbReference>
<dbReference type="EMBL" id="DVFO01000011">
    <property type="protein sequence ID" value="HIQ60265.1"/>
    <property type="molecule type" value="Genomic_DNA"/>
</dbReference>
<feature type="transmembrane region" description="Helical" evidence="1">
    <location>
        <begin position="170"/>
        <end position="191"/>
    </location>
</feature>
<protein>
    <recommendedName>
        <fullName evidence="4">Transmembrane protein</fullName>
    </recommendedName>
</protein>
<evidence type="ECO:0000313" key="2">
    <source>
        <dbReference type="EMBL" id="HIQ60265.1"/>
    </source>
</evidence>
<dbReference type="AlphaFoldDB" id="A0A9D0YR81"/>
<evidence type="ECO:0008006" key="4">
    <source>
        <dbReference type="Google" id="ProtNLM"/>
    </source>
</evidence>
<keyword evidence="1" id="KW-0472">Membrane</keyword>
<comment type="caution">
    <text evidence="2">The sequence shown here is derived from an EMBL/GenBank/DDBJ whole genome shotgun (WGS) entry which is preliminary data.</text>
</comment>
<gene>
    <name evidence="2" type="ORF">IAD31_01490</name>
</gene>
<name>A0A9D0YR81_9FIRM</name>
<reference evidence="2" key="2">
    <citation type="journal article" date="2021" name="PeerJ">
        <title>Extensive microbial diversity within the chicken gut microbiome revealed by metagenomics and culture.</title>
        <authorList>
            <person name="Gilroy R."/>
            <person name="Ravi A."/>
            <person name="Getino M."/>
            <person name="Pursley I."/>
            <person name="Horton D.L."/>
            <person name="Alikhan N.F."/>
            <person name="Baker D."/>
            <person name="Gharbi K."/>
            <person name="Hall N."/>
            <person name="Watson M."/>
            <person name="Adriaenssens E.M."/>
            <person name="Foster-Nyarko E."/>
            <person name="Jarju S."/>
            <person name="Secka A."/>
            <person name="Antonio M."/>
            <person name="Oren A."/>
            <person name="Chaudhuri R.R."/>
            <person name="La Ragione R."/>
            <person name="Hildebrand F."/>
            <person name="Pallen M.J."/>
        </authorList>
    </citation>
    <scope>NUCLEOTIDE SEQUENCE</scope>
    <source>
        <strain evidence="2">ChiGjej2B2-12916</strain>
    </source>
</reference>
<keyword evidence="1" id="KW-1133">Transmembrane helix</keyword>
<organism evidence="2 3">
    <name type="scientific">Candidatus Enterenecus faecium</name>
    <dbReference type="NCBI Taxonomy" id="2840780"/>
    <lineage>
        <taxon>Bacteria</taxon>
        <taxon>Bacillati</taxon>
        <taxon>Bacillota</taxon>
        <taxon>Clostridia</taxon>
        <taxon>Eubacteriales</taxon>
        <taxon>Candidatus Enterenecus</taxon>
    </lineage>
</organism>
<sequence length="213" mass="23393">MNVRLHGILPEELNLYFIHHGTRMDLSPDTPVEVDVAEGETLTLVQDPPLTSKWKVLAALGIVITAPLQAALYFGDTKWDDVMPYRLGAVLRPTKEGSCTVQVTKSNNALHPPKLEITGDGVTLETSTCEPVPQVLHQAFFIHMCRVFGLLLWALVLFGALLYVAVTHQIYGAAAICAVVALALVLVCGYIGMDSRKVLRRDLERLRDIGGKH</sequence>
<accession>A0A9D0YR81</accession>
<evidence type="ECO:0000256" key="1">
    <source>
        <dbReference type="SAM" id="Phobius"/>
    </source>
</evidence>
<evidence type="ECO:0000313" key="3">
    <source>
        <dbReference type="Proteomes" id="UP000886879"/>
    </source>
</evidence>